<dbReference type="Gene3D" id="2.40.30.170">
    <property type="match status" value="1"/>
</dbReference>
<dbReference type="PRINTS" id="PR01490">
    <property type="entry name" value="RTXTOXIND"/>
</dbReference>
<keyword evidence="5" id="KW-1185">Reference proteome</keyword>
<feature type="transmembrane region" description="Helical" evidence="2">
    <location>
        <begin position="27"/>
        <end position="48"/>
    </location>
</feature>
<evidence type="ECO:0000313" key="5">
    <source>
        <dbReference type="Proteomes" id="UP001156627"/>
    </source>
</evidence>
<dbReference type="InterPro" id="IPR050739">
    <property type="entry name" value="MFP"/>
</dbReference>
<organism evidence="4 5">
    <name type="scientific">Dyella flagellata</name>
    <dbReference type="NCBI Taxonomy" id="1867833"/>
    <lineage>
        <taxon>Bacteria</taxon>
        <taxon>Pseudomonadati</taxon>
        <taxon>Pseudomonadota</taxon>
        <taxon>Gammaproteobacteria</taxon>
        <taxon>Lysobacterales</taxon>
        <taxon>Rhodanobacteraceae</taxon>
        <taxon>Dyella</taxon>
    </lineage>
</organism>
<evidence type="ECO:0000256" key="2">
    <source>
        <dbReference type="SAM" id="Phobius"/>
    </source>
</evidence>
<keyword evidence="2" id="KW-0812">Transmembrane</keyword>
<feature type="coiled-coil region" evidence="1">
    <location>
        <begin position="155"/>
        <end position="259"/>
    </location>
</feature>
<sequence length="420" mass="45960">MNSIFRKEVIEAKRGQWLGTIRVASPLSHQVLTLCALAVGVALVVFLVTGQYTRRERTSGTLVPTAGLIEITATLPGTITRALVTQGATVHAGEPIALISSDRSSVTLGATAAAVSQQLKLQRLRLEEDLAAQDKLQAEQSTAIHDRLGMLRGQLDQLDGQVAILNRQAASAREMLEKMQSLREKGYISALQTQQQESSALDWEAQVKALRRQRLDTQQQIAAAEDQLRQLPLTVDTQKHDLERKRAEVDQSIAENELQREAVLRAPTDGTVSSLLVRAGQAVASGQVVLAVVPKGSLLEAQLLVPSRSIGFVRPGDAVVLRYQAYPYQKFGLHIGHVKAISHSAMTPQQITSLSGQQAAEAMYSVEVDLDRQTLLAYGQEEALMPGMALDADILLDRRRLVEWIFEPLYGMGRQWGLKG</sequence>
<dbReference type="InterPro" id="IPR011053">
    <property type="entry name" value="Single_hybrid_motif"/>
</dbReference>
<dbReference type="SUPFAM" id="SSF51230">
    <property type="entry name" value="Single hybrid motif"/>
    <property type="match status" value="1"/>
</dbReference>
<comment type="caution">
    <text evidence="4">The sequence shown here is derived from an EMBL/GenBank/DDBJ whole genome shotgun (WGS) entry which is preliminary data.</text>
</comment>
<gene>
    <name evidence="4" type="ORF">GCM10007898_33290</name>
</gene>
<keyword evidence="2" id="KW-0472">Membrane</keyword>
<accession>A0ABQ5XEZ7</accession>
<dbReference type="InterPro" id="IPR058982">
    <property type="entry name" value="Beta-barrel_AprE"/>
</dbReference>
<dbReference type="Pfam" id="PF26002">
    <property type="entry name" value="Beta-barrel_AprE"/>
    <property type="match status" value="1"/>
</dbReference>
<dbReference type="PANTHER" id="PTHR30386">
    <property type="entry name" value="MEMBRANE FUSION SUBUNIT OF EMRAB-TOLC MULTIDRUG EFFLUX PUMP"/>
    <property type="match status" value="1"/>
</dbReference>
<feature type="domain" description="AprE-like beta-barrel" evidence="3">
    <location>
        <begin position="301"/>
        <end position="395"/>
    </location>
</feature>
<protein>
    <submittedName>
        <fullName evidence="4">Secretion protein</fullName>
    </submittedName>
</protein>
<reference evidence="5" key="1">
    <citation type="journal article" date="2019" name="Int. J. Syst. Evol. Microbiol.">
        <title>The Global Catalogue of Microorganisms (GCM) 10K type strain sequencing project: providing services to taxonomists for standard genome sequencing and annotation.</title>
        <authorList>
            <consortium name="The Broad Institute Genomics Platform"/>
            <consortium name="The Broad Institute Genome Sequencing Center for Infectious Disease"/>
            <person name="Wu L."/>
            <person name="Ma J."/>
        </authorList>
    </citation>
    <scope>NUCLEOTIDE SEQUENCE [LARGE SCALE GENOMIC DNA]</scope>
    <source>
        <strain evidence="5">NBRC 111981</strain>
    </source>
</reference>
<dbReference type="RefSeq" id="WP_284333192.1">
    <property type="nucleotide sequence ID" value="NZ_BSOA01000043.1"/>
</dbReference>
<evidence type="ECO:0000256" key="1">
    <source>
        <dbReference type="SAM" id="Coils"/>
    </source>
</evidence>
<keyword evidence="1" id="KW-0175">Coiled coil</keyword>
<proteinExistence type="predicted"/>
<dbReference type="EMBL" id="BSOA01000043">
    <property type="protein sequence ID" value="GLQ89754.1"/>
    <property type="molecule type" value="Genomic_DNA"/>
</dbReference>
<name>A0ABQ5XEZ7_9GAMM</name>
<keyword evidence="2" id="KW-1133">Transmembrane helix</keyword>
<dbReference type="Proteomes" id="UP001156627">
    <property type="component" value="Unassembled WGS sequence"/>
</dbReference>
<evidence type="ECO:0000313" key="4">
    <source>
        <dbReference type="EMBL" id="GLQ89754.1"/>
    </source>
</evidence>
<evidence type="ECO:0000259" key="3">
    <source>
        <dbReference type="Pfam" id="PF26002"/>
    </source>
</evidence>
<dbReference type="PANTHER" id="PTHR30386:SF28">
    <property type="entry name" value="EXPORTED PROTEIN"/>
    <property type="match status" value="1"/>
</dbReference>
<dbReference type="Gene3D" id="2.40.50.100">
    <property type="match status" value="2"/>
</dbReference>